<dbReference type="EMBL" id="BOMB01000023">
    <property type="protein sequence ID" value="GID13131.1"/>
    <property type="molecule type" value="Genomic_DNA"/>
</dbReference>
<dbReference type="NCBIfam" id="TIGR00350">
    <property type="entry name" value="lytR_cpsA_psr"/>
    <property type="match status" value="1"/>
</dbReference>
<accession>A0A8J3NBJ4</accession>
<reference evidence="3" key="1">
    <citation type="submission" date="2021-01" db="EMBL/GenBank/DDBJ databases">
        <title>Whole genome shotgun sequence of Actinocatenispora rupis NBRC 107355.</title>
        <authorList>
            <person name="Komaki H."/>
            <person name="Tamura T."/>
        </authorList>
    </citation>
    <scope>NUCLEOTIDE SEQUENCE</scope>
    <source>
        <strain evidence="3">NBRC 107355</strain>
    </source>
</reference>
<keyword evidence="4" id="KW-1185">Reference proteome</keyword>
<evidence type="ECO:0000313" key="3">
    <source>
        <dbReference type="EMBL" id="GID13131.1"/>
    </source>
</evidence>
<gene>
    <name evidence="3" type="ORF">Aru02nite_40200</name>
</gene>
<dbReference type="InterPro" id="IPR050922">
    <property type="entry name" value="LytR/CpsA/Psr_CW_biosynth"/>
</dbReference>
<dbReference type="PANTHER" id="PTHR33392:SF6">
    <property type="entry name" value="POLYISOPRENYL-TEICHOIC ACID--PEPTIDOGLYCAN TEICHOIC ACID TRANSFERASE TAGU"/>
    <property type="match status" value="1"/>
</dbReference>
<feature type="domain" description="Cell envelope-related transcriptional attenuator" evidence="2">
    <location>
        <begin position="84"/>
        <end position="233"/>
    </location>
</feature>
<dbReference type="InterPro" id="IPR004474">
    <property type="entry name" value="LytR_CpsA_psr"/>
</dbReference>
<sequence length="331" mass="35686">MRRSRSRSPLWARLFVWIGAALMVLSGGSLAGATMLVHRYEDSVNQVNLMPGTPTPGDVVSGPFTYLLLGSDKRPTDTTGAPGRSDTIMLVHVTADHRHAFLVSIPRDLWVRIDDCGQGTACTAKINAAYAWGGPTLTARTVASLTGVKLDGMAIVSFLGFDKIVDTLGGVRMCVDEQTRSIHTGRLFTVGCHQFTGAEALDYVRQRENLPHGDFDRQRHQQQLIKAVAAKVQDTGLLGDPVALDKVIRLIGSDVTVDTNGVPLADLVFSLRYIHTTDITMLRMPQNDGTSSDGQSIEVLDSVGRSLFAAIRGDDLAAWAAAHPTLVNPNA</sequence>
<comment type="caution">
    <text evidence="3">The sequence shown here is derived from an EMBL/GenBank/DDBJ whole genome shotgun (WGS) entry which is preliminary data.</text>
</comment>
<name>A0A8J3NBJ4_9ACTN</name>
<organism evidence="3 4">
    <name type="scientific">Actinocatenispora rupis</name>
    <dbReference type="NCBI Taxonomy" id="519421"/>
    <lineage>
        <taxon>Bacteria</taxon>
        <taxon>Bacillati</taxon>
        <taxon>Actinomycetota</taxon>
        <taxon>Actinomycetes</taxon>
        <taxon>Micromonosporales</taxon>
        <taxon>Micromonosporaceae</taxon>
        <taxon>Actinocatenispora</taxon>
    </lineage>
</organism>
<dbReference type="Gene3D" id="3.40.630.190">
    <property type="entry name" value="LCP protein"/>
    <property type="match status" value="1"/>
</dbReference>
<dbReference type="RefSeq" id="WP_203659854.1">
    <property type="nucleotide sequence ID" value="NZ_BAAAZM010000007.1"/>
</dbReference>
<evidence type="ECO:0000313" key="4">
    <source>
        <dbReference type="Proteomes" id="UP000612808"/>
    </source>
</evidence>
<comment type="similarity">
    <text evidence="1">Belongs to the LytR/CpsA/Psr (LCP) family.</text>
</comment>
<dbReference type="Proteomes" id="UP000612808">
    <property type="component" value="Unassembled WGS sequence"/>
</dbReference>
<dbReference type="Pfam" id="PF03816">
    <property type="entry name" value="LytR_cpsA_psr"/>
    <property type="match status" value="1"/>
</dbReference>
<proteinExistence type="inferred from homology"/>
<evidence type="ECO:0000259" key="2">
    <source>
        <dbReference type="Pfam" id="PF03816"/>
    </source>
</evidence>
<protein>
    <recommendedName>
        <fullName evidence="2">Cell envelope-related transcriptional attenuator domain-containing protein</fullName>
    </recommendedName>
</protein>
<dbReference type="AlphaFoldDB" id="A0A8J3NBJ4"/>
<dbReference type="PANTHER" id="PTHR33392">
    <property type="entry name" value="POLYISOPRENYL-TEICHOIC ACID--PEPTIDOGLYCAN TEICHOIC ACID TRANSFERASE TAGU"/>
    <property type="match status" value="1"/>
</dbReference>
<evidence type="ECO:0000256" key="1">
    <source>
        <dbReference type="ARBA" id="ARBA00006068"/>
    </source>
</evidence>